<feature type="compositionally biased region" description="Low complexity" evidence="2">
    <location>
        <begin position="144"/>
        <end position="176"/>
    </location>
</feature>
<evidence type="ECO:0000256" key="2">
    <source>
        <dbReference type="SAM" id="MobiDB-lite"/>
    </source>
</evidence>
<comment type="caution">
    <text evidence="5">The sequence shown here is derived from an EMBL/GenBank/DDBJ whole genome shotgun (WGS) entry which is preliminary data.</text>
</comment>
<feature type="signal peptide" evidence="3">
    <location>
        <begin position="1"/>
        <end position="17"/>
    </location>
</feature>
<dbReference type="EMBL" id="JARJCN010000079">
    <property type="protein sequence ID" value="KAJ7076623.1"/>
    <property type="molecule type" value="Genomic_DNA"/>
</dbReference>
<name>A0AAD6TR52_9AGAR</name>
<feature type="region of interest" description="Disordered" evidence="2">
    <location>
        <begin position="113"/>
        <end position="176"/>
    </location>
</feature>
<accession>A0AAD6TR52</accession>
<evidence type="ECO:0000259" key="4">
    <source>
        <dbReference type="Pfam" id="PF10342"/>
    </source>
</evidence>
<organism evidence="5 6">
    <name type="scientific">Mycena belliarum</name>
    <dbReference type="NCBI Taxonomy" id="1033014"/>
    <lineage>
        <taxon>Eukaryota</taxon>
        <taxon>Fungi</taxon>
        <taxon>Dikarya</taxon>
        <taxon>Basidiomycota</taxon>
        <taxon>Agaricomycotina</taxon>
        <taxon>Agaricomycetes</taxon>
        <taxon>Agaricomycetidae</taxon>
        <taxon>Agaricales</taxon>
        <taxon>Marasmiineae</taxon>
        <taxon>Mycenaceae</taxon>
        <taxon>Mycena</taxon>
    </lineage>
</organism>
<feature type="compositionally biased region" description="Low complexity" evidence="2">
    <location>
        <begin position="119"/>
        <end position="136"/>
    </location>
</feature>
<gene>
    <name evidence="5" type="ORF">B0H15DRAFT_1004608</name>
</gene>
<dbReference type="AlphaFoldDB" id="A0AAD6TR52"/>
<dbReference type="Proteomes" id="UP001222325">
    <property type="component" value="Unassembled WGS sequence"/>
</dbReference>
<keyword evidence="1 3" id="KW-0732">Signal</keyword>
<reference evidence="5" key="1">
    <citation type="submission" date="2023-03" db="EMBL/GenBank/DDBJ databases">
        <title>Massive genome expansion in bonnet fungi (Mycena s.s.) driven by repeated elements and novel gene families across ecological guilds.</title>
        <authorList>
            <consortium name="Lawrence Berkeley National Laboratory"/>
            <person name="Harder C.B."/>
            <person name="Miyauchi S."/>
            <person name="Viragh M."/>
            <person name="Kuo A."/>
            <person name="Thoen E."/>
            <person name="Andreopoulos B."/>
            <person name="Lu D."/>
            <person name="Skrede I."/>
            <person name="Drula E."/>
            <person name="Henrissat B."/>
            <person name="Morin E."/>
            <person name="Kohler A."/>
            <person name="Barry K."/>
            <person name="LaButti K."/>
            <person name="Morin E."/>
            <person name="Salamov A."/>
            <person name="Lipzen A."/>
            <person name="Mereny Z."/>
            <person name="Hegedus B."/>
            <person name="Baldrian P."/>
            <person name="Stursova M."/>
            <person name="Weitz H."/>
            <person name="Taylor A."/>
            <person name="Grigoriev I.V."/>
            <person name="Nagy L.G."/>
            <person name="Martin F."/>
            <person name="Kauserud H."/>
        </authorList>
    </citation>
    <scope>NUCLEOTIDE SEQUENCE</scope>
    <source>
        <strain evidence="5">CBHHK173m</strain>
    </source>
</reference>
<evidence type="ECO:0000256" key="1">
    <source>
        <dbReference type="ARBA" id="ARBA00022729"/>
    </source>
</evidence>
<evidence type="ECO:0000313" key="5">
    <source>
        <dbReference type="EMBL" id="KAJ7076623.1"/>
    </source>
</evidence>
<feature type="chain" id="PRO_5042066242" description="Yeast cell wall synthesis Kre9/Knh1-like N-terminal domain-containing protein" evidence="3">
    <location>
        <begin position="18"/>
        <end position="225"/>
    </location>
</feature>
<protein>
    <recommendedName>
        <fullName evidence="4">Yeast cell wall synthesis Kre9/Knh1-like N-terminal domain-containing protein</fullName>
    </recommendedName>
</protein>
<proteinExistence type="predicted"/>
<sequence length="225" mass="20943">MFATVLTLALGASVARALSVEAPSGVTSGGNMTIKWSSTSSDPIFTIELMHTSFNEAFAIANNVAPGLGSLSLMLPQVPAEGEYTLQLVNVTNINQVYATSGAFSIGAASGGGNGGASGSTTSTTGSGATGSSASGSGAGATGSGASVSGSATTAGSVTAPSGSSASNSASLSRSGAASSSASASRSASASAASASTTTGGAAHHSVPALMIGALTALLGAGLAL</sequence>
<evidence type="ECO:0000313" key="6">
    <source>
        <dbReference type="Proteomes" id="UP001222325"/>
    </source>
</evidence>
<evidence type="ECO:0000256" key="3">
    <source>
        <dbReference type="SAM" id="SignalP"/>
    </source>
</evidence>
<dbReference type="Pfam" id="PF10342">
    <property type="entry name" value="Kre9_KNH"/>
    <property type="match status" value="1"/>
</dbReference>
<dbReference type="InterPro" id="IPR018466">
    <property type="entry name" value="Kre9/Knh1-like_N"/>
</dbReference>
<feature type="domain" description="Yeast cell wall synthesis Kre9/Knh1-like N-terminal" evidence="4">
    <location>
        <begin position="26"/>
        <end position="106"/>
    </location>
</feature>
<keyword evidence="6" id="KW-1185">Reference proteome</keyword>